<comment type="caution">
    <text evidence="2">The sequence shown here is derived from an EMBL/GenBank/DDBJ whole genome shotgun (WGS) entry which is preliminary data.</text>
</comment>
<evidence type="ECO:0000313" key="2">
    <source>
        <dbReference type="EMBL" id="MCO6419235.1"/>
    </source>
</evidence>
<dbReference type="Proteomes" id="UP001523392">
    <property type="component" value="Unassembled WGS sequence"/>
</dbReference>
<gene>
    <name evidence="2" type="ORF">JYK14_24175</name>
</gene>
<evidence type="ECO:0000259" key="1">
    <source>
        <dbReference type="Pfam" id="PF07811"/>
    </source>
</evidence>
<dbReference type="Pfam" id="PF07811">
    <property type="entry name" value="TadE"/>
    <property type="match status" value="1"/>
</dbReference>
<keyword evidence="3" id="KW-1185">Reference proteome</keyword>
<proteinExistence type="predicted"/>
<name>A0ABT1DE30_9PROT</name>
<sequence>MLRKVGRKGASAVELALVAPVLLLLLAGTFDLANVIQLSMRLERATRTGAQYAMANPSDATAIRNAVIQAWPELTPGEVVVTCACGIAAAACGTACSAGVPRTVTVTAERSLTPLLLQEYSKGTGHAVLRLR</sequence>
<reference evidence="2 3" key="1">
    <citation type="submission" date="2021-12" db="EMBL/GenBank/DDBJ databases">
        <title>Siccirubricoccus leaddurans sp. nov., a high concentration Zn2+ tolerance bacterium.</title>
        <authorList>
            <person name="Cao Y."/>
        </authorList>
    </citation>
    <scope>NUCLEOTIDE SEQUENCE [LARGE SCALE GENOMIC DNA]</scope>
    <source>
        <strain evidence="2 3">KC 17139</strain>
    </source>
</reference>
<accession>A0ABT1DE30</accession>
<feature type="domain" description="TadE-like" evidence="1">
    <location>
        <begin position="9"/>
        <end position="50"/>
    </location>
</feature>
<organism evidence="2 3">
    <name type="scientific">Siccirubricoccus soli</name>
    <dbReference type="NCBI Taxonomy" id="2899147"/>
    <lineage>
        <taxon>Bacteria</taxon>
        <taxon>Pseudomonadati</taxon>
        <taxon>Pseudomonadota</taxon>
        <taxon>Alphaproteobacteria</taxon>
        <taxon>Acetobacterales</taxon>
        <taxon>Roseomonadaceae</taxon>
        <taxon>Siccirubricoccus</taxon>
    </lineage>
</organism>
<dbReference type="EMBL" id="JAFIRR010000180">
    <property type="protein sequence ID" value="MCO6419235.1"/>
    <property type="molecule type" value="Genomic_DNA"/>
</dbReference>
<dbReference type="InterPro" id="IPR012495">
    <property type="entry name" value="TadE-like_dom"/>
</dbReference>
<evidence type="ECO:0000313" key="3">
    <source>
        <dbReference type="Proteomes" id="UP001523392"/>
    </source>
</evidence>
<protein>
    <submittedName>
        <fullName evidence="2">Pilus assembly protein</fullName>
    </submittedName>
</protein>
<dbReference type="RefSeq" id="WP_252955856.1">
    <property type="nucleotide sequence ID" value="NZ_JAFIRR010000180.1"/>
</dbReference>